<dbReference type="EMBL" id="BAABHM010000006">
    <property type="protein sequence ID" value="GAA4693552.1"/>
    <property type="molecule type" value="Genomic_DNA"/>
</dbReference>
<evidence type="ECO:0000313" key="3">
    <source>
        <dbReference type="Proteomes" id="UP001500843"/>
    </source>
</evidence>
<comment type="caution">
    <text evidence="2">The sequence shown here is derived from an EMBL/GenBank/DDBJ whole genome shotgun (WGS) entry which is preliminary data.</text>
</comment>
<evidence type="ECO:0000313" key="2">
    <source>
        <dbReference type="EMBL" id="GAA4693552.1"/>
    </source>
</evidence>
<dbReference type="Proteomes" id="UP001500843">
    <property type="component" value="Unassembled WGS sequence"/>
</dbReference>
<name>A0ABP8WRV8_9MICO</name>
<proteinExistence type="predicted"/>
<reference evidence="3" key="1">
    <citation type="journal article" date="2019" name="Int. J. Syst. Evol. Microbiol.">
        <title>The Global Catalogue of Microorganisms (GCM) 10K type strain sequencing project: providing services to taxonomists for standard genome sequencing and annotation.</title>
        <authorList>
            <consortium name="The Broad Institute Genomics Platform"/>
            <consortium name="The Broad Institute Genome Sequencing Center for Infectious Disease"/>
            <person name="Wu L."/>
            <person name="Ma J."/>
        </authorList>
    </citation>
    <scope>NUCLEOTIDE SEQUENCE [LARGE SCALE GENOMIC DNA]</scope>
    <source>
        <strain evidence="3">JCM 17975</strain>
    </source>
</reference>
<keyword evidence="3" id="KW-1185">Reference proteome</keyword>
<feature type="region of interest" description="Disordered" evidence="1">
    <location>
        <begin position="1"/>
        <end position="61"/>
    </location>
</feature>
<protein>
    <submittedName>
        <fullName evidence="2">Uncharacterized protein</fullName>
    </submittedName>
</protein>
<evidence type="ECO:0000256" key="1">
    <source>
        <dbReference type="SAM" id="MobiDB-lite"/>
    </source>
</evidence>
<organism evidence="2 3">
    <name type="scientific">Promicromonospora umidemergens</name>
    <dbReference type="NCBI Taxonomy" id="629679"/>
    <lineage>
        <taxon>Bacteria</taxon>
        <taxon>Bacillati</taxon>
        <taxon>Actinomycetota</taxon>
        <taxon>Actinomycetes</taxon>
        <taxon>Micrococcales</taxon>
        <taxon>Promicromonosporaceae</taxon>
        <taxon>Promicromonospora</taxon>
    </lineage>
</organism>
<gene>
    <name evidence="2" type="ORF">GCM10023198_11380</name>
</gene>
<feature type="compositionally biased region" description="Basic and acidic residues" evidence="1">
    <location>
        <begin position="25"/>
        <end position="36"/>
    </location>
</feature>
<sequence length="61" mass="6316">MRSTAWPAASTAPLQSGVTEEEGIEEPKAYRQDTPTRHTPPGRGGGGLDDVGTNPQTAPAV</sequence>
<accession>A0ABP8WRV8</accession>